<evidence type="ECO:0000313" key="4">
    <source>
        <dbReference type="Proteomes" id="UP000199107"/>
    </source>
</evidence>
<protein>
    <recommendedName>
        <fullName evidence="5">Oxidoreductase molybdopterin-binding domain-containing protein</fullName>
    </recommendedName>
</protein>
<evidence type="ECO:0008006" key="5">
    <source>
        <dbReference type="Google" id="ProtNLM"/>
    </source>
</evidence>
<sequence>MTTTTRGLAPLALLLAALLASAALPAAELRPSDRAPSQNDTPVLTLEQGERSRQLSLAEIESLPLYAAEMAHPEGLEGEFLGVLLNDFLAAHGLDDNERLRFIARDDYTVFLSPAEREQKTYLLVTRFDGAPLPDHHNGPLMLTVPADIEAVLDGSEPMTRWIWSITTLRAR</sequence>
<accession>A0A1G9X9J9</accession>
<dbReference type="STRING" id="48727.SAMN05192555_1297"/>
<feature type="chain" id="PRO_5011507114" description="Oxidoreductase molybdopterin-binding domain-containing protein" evidence="2">
    <location>
        <begin position="23"/>
        <end position="172"/>
    </location>
</feature>
<dbReference type="Proteomes" id="UP000199107">
    <property type="component" value="Unassembled WGS sequence"/>
</dbReference>
<name>A0A1G9X9J9_9GAMM</name>
<keyword evidence="2" id="KW-0732">Signal</keyword>
<dbReference type="Gene3D" id="3.90.420.10">
    <property type="entry name" value="Oxidoreductase, molybdopterin-binding domain"/>
    <property type="match status" value="1"/>
</dbReference>
<feature type="region of interest" description="Disordered" evidence="1">
    <location>
        <begin position="29"/>
        <end position="50"/>
    </location>
</feature>
<reference evidence="4" key="1">
    <citation type="submission" date="2016-10" db="EMBL/GenBank/DDBJ databases">
        <authorList>
            <person name="Varghese N."/>
            <person name="Submissions S."/>
        </authorList>
    </citation>
    <scope>NUCLEOTIDE SEQUENCE [LARGE SCALE GENOMIC DNA]</scope>
    <source>
        <strain evidence="4">AAP</strain>
    </source>
</reference>
<evidence type="ECO:0000256" key="2">
    <source>
        <dbReference type="SAM" id="SignalP"/>
    </source>
</evidence>
<gene>
    <name evidence="3" type="ORF">SAMN05192555_1297</name>
</gene>
<evidence type="ECO:0000256" key="1">
    <source>
        <dbReference type="SAM" id="MobiDB-lite"/>
    </source>
</evidence>
<dbReference type="RefSeq" id="WP_089660750.1">
    <property type="nucleotide sequence ID" value="NZ_FNGH01000029.1"/>
</dbReference>
<dbReference type="AlphaFoldDB" id="A0A1G9X9J9"/>
<dbReference type="SUPFAM" id="SSF56524">
    <property type="entry name" value="Oxidoreductase molybdopterin-binding domain"/>
    <property type="match status" value="1"/>
</dbReference>
<evidence type="ECO:0000313" key="3">
    <source>
        <dbReference type="EMBL" id="SDM93337.1"/>
    </source>
</evidence>
<feature type="signal peptide" evidence="2">
    <location>
        <begin position="1"/>
        <end position="22"/>
    </location>
</feature>
<proteinExistence type="predicted"/>
<dbReference type="InterPro" id="IPR036374">
    <property type="entry name" value="OxRdtase_Mopterin-bd_sf"/>
</dbReference>
<keyword evidence="4" id="KW-1185">Reference proteome</keyword>
<dbReference type="OrthoDB" id="5796037at2"/>
<dbReference type="EMBL" id="FNGH01000029">
    <property type="protein sequence ID" value="SDM93337.1"/>
    <property type="molecule type" value="Genomic_DNA"/>
</dbReference>
<organism evidence="3 4">
    <name type="scientific">Franzmannia pantelleriensis</name>
    <dbReference type="NCBI Taxonomy" id="48727"/>
    <lineage>
        <taxon>Bacteria</taxon>
        <taxon>Pseudomonadati</taxon>
        <taxon>Pseudomonadota</taxon>
        <taxon>Gammaproteobacteria</taxon>
        <taxon>Oceanospirillales</taxon>
        <taxon>Halomonadaceae</taxon>
        <taxon>Franzmannia</taxon>
    </lineage>
</organism>